<name>A0ABP0VEU2_9BRYO</name>
<dbReference type="Proteomes" id="UP001497444">
    <property type="component" value="Unassembled WGS sequence"/>
</dbReference>
<evidence type="ECO:0000313" key="1">
    <source>
        <dbReference type="EMBL" id="CAK9251490.1"/>
    </source>
</evidence>
<dbReference type="EMBL" id="CAXAQS010000397">
    <property type="protein sequence ID" value="CAK9251490.1"/>
    <property type="molecule type" value="Genomic_DNA"/>
</dbReference>
<gene>
    <name evidence="1" type="ORF">CSSPJE1EN1_LOCUS26868</name>
</gene>
<evidence type="ECO:0000313" key="2">
    <source>
        <dbReference type="Proteomes" id="UP001497444"/>
    </source>
</evidence>
<organism evidence="1 2">
    <name type="scientific">Sphagnum jensenii</name>
    <dbReference type="NCBI Taxonomy" id="128206"/>
    <lineage>
        <taxon>Eukaryota</taxon>
        <taxon>Viridiplantae</taxon>
        <taxon>Streptophyta</taxon>
        <taxon>Embryophyta</taxon>
        <taxon>Bryophyta</taxon>
        <taxon>Sphagnophytina</taxon>
        <taxon>Sphagnopsida</taxon>
        <taxon>Sphagnales</taxon>
        <taxon>Sphagnaceae</taxon>
        <taxon>Sphagnum</taxon>
    </lineage>
</organism>
<evidence type="ECO:0008006" key="3">
    <source>
        <dbReference type="Google" id="ProtNLM"/>
    </source>
</evidence>
<feature type="non-terminal residue" evidence="1">
    <location>
        <position position="1"/>
    </location>
</feature>
<protein>
    <recommendedName>
        <fullName evidence="3">Peptidase S74 domain-containing protein</fullName>
    </recommendedName>
</protein>
<accession>A0ABP0VEU2</accession>
<proteinExistence type="predicted"/>
<keyword evidence="2" id="KW-1185">Reference proteome</keyword>
<sequence length="739" mass="75960">ALPHQVPSGTTLEVKDPSGGSLGLRFDNLPTPPTTSNILYYDPSTGLVSYGTSNGIDSVDFNCGIGTLNIYTSSGPLTTLERAWLLTGSTTIDTTNYFGTYNNDDIRVATNNENCVLDRVKQKMIIGSDANYGNVEIGYDGIHAMPSVGSVNKFLVQNGMVSSAPLATLTTAGYSVSGIGIAAYANDITDNTNIGYASLADNSSAQNSVGFLGIINNSTQSNNGVLLSISSTSTGISNSGIQTSINGNGDNNLGLVNVITDNNSSATNQGISTVISGNGATNTGSTTIVEGTNGNNIGESIYVGASTTTNINTGALINVSGSIGTASENLGVSSFATGASNFNVAINGNASGSTYTNYNYTKGNIGVWGNVTSGGIVSAVNSAVKGDATGNASFNTGFIGDIQGSDGATNIGGDFNTFGNGNASWGGPSTYPTGWQANVGLFSSVFGQNSINIGGMAEIIDNGGSANNGSQVYGLIGSSAVLSNSTCTSQIGIWGYLHTSPAFSTVNYGVEGDLSNLTAANLASGSAYCGIYGYAPLLTAGTNPGVLVNGTNPYSAYAGYFNGDVFSSVNYTGLIPVLVEAIKELKTKTDSITVDSILIKTIAVQQDQITKQAQQINDQGKQISDLRNMMYDLCNNGCAGFNPSNNSSTQQIQNAALYQSVPNPSSGVVSIGYVINMPYTNASINILTIDDKIISSYPINGQGSSTISFNGANLAVGVYKYYLIIDGKIIDAKSMNITK</sequence>
<comment type="caution">
    <text evidence="1">The sequence shown here is derived from an EMBL/GenBank/DDBJ whole genome shotgun (WGS) entry which is preliminary data.</text>
</comment>
<reference evidence="1" key="1">
    <citation type="submission" date="2024-02" db="EMBL/GenBank/DDBJ databases">
        <authorList>
            <consortium name="ELIXIR-Norway"/>
            <consortium name="Elixir Norway"/>
        </authorList>
    </citation>
    <scope>NUCLEOTIDE SEQUENCE</scope>
</reference>